<dbReference type="PANTHER" id="PTHR11432">
    <property type="entry name" value="NADH DEHYDROGENASE SUBUNIT 1"/>
    <property type="match status" value="1"/>
</dbReference>
<evidence type="ECO:0000256" key="10">
    <source>
        <dbReference type="ARBA" id="ARBA00023128"/>
    </source>
</evidence>
<keyword evidence="10 13" id="KW-0496">Mitochondrion</keyword>
<organism evidence="15">
    <name type="scientific">Nocticola sp. JW1 9/1</name>
    <dbReference type="NCBI Taxonomy" id="2093475"/>
    <lineage>
        <taxon>Eukaryota</taxon>
        <taxon>Metazoa</taxon>
        <taxon>Ecdysozoa</taxon>
        <taxon>Arthropoda</taxon>
        <taxon>Hexapoda</taxon>
        <taxon>Insecta</taxon>
        <taxon>Pterygota</taxon>
        <taxon>Neoptera</taxon>
        <taxon>Polyneoptera</taxon>
        <taxon>Dictyoptera</taxon>
        <taxon>Blattodea</taxon>
        <taxon>Corydioidea</taxon>
        <taxon>Nocticolidae</taxon>
        <taxon>Nocticola</taxon>
    </lineage>
</organism>
<protein>
    <recommendedName>
        <fullName evidence="4 13">NADH-ubiquinone oxidoreductase chain 1</fullName>
        <ecNumber evidence="13">7.1.1.2</ecNumber>
    </recommendedName>
</protein>
<feature type="transmembrane region" description="Helical" evidence="14">
    <location>
        <begin position="6"/>
        <end position="24"/>
    </location>
</feature>
<dbReference type="InterPro" id="IPR018086">
    <property type="entry name" value="NADH_UbQ_OxRdtase_su1_CS"/>
</dbReference>
<comment type="similarity">
    <text evidence="3 12">Belongs to the complex I subunit 1 family.</text>
</comment>
<feature type="transmembrane region" description="Helical" evidence="14">
    <location>
        <begin position="249"/>
        <end position="265"/>
    </location>
</feature>
<evidence type="ECO:0000256" key="13">
    <source>
        <dbReference type="RuleBase" id="RU000473"/>
    </source>
</evidence>
<keyword evidence="5" id="KW-0813">Transport</keyword>
<dbReference type="GO" id="GO:0008137">
    <property type="term" value="F:NADH dehydrogenase (ubiquinone) activity"/>
    <property type="evidence" value="ECO:0007669"/>
    <property type="project" value="UniProtKB-EC"/>
</dbReference>
<evidence type="ECO:0000256" key="2">
    <source>
        <dbReference type="ARBA" id="ARBA00004448"/>
    </source>
</evidence>
<proteinExistence type="inferred from homology"/>
<evidence type="ECO:0000256" key="8">
    <source>
        <dbReference type="ARBA" id="ARBA00022989"/>
    </source>
</evidence>
<evidence type="ECO:0000256" key="3">
    <source>
        <dbReference type="ARBA" id="ARBA00010535"/>
    </source>
</evidence>
<feature type="transmembrane region" description="Helical" evidence="14">
    <location>
        <begin position="141"/>
        <end position="159"/>
    </location>
</feature>
<evidence type="ECO:0000256" key="11">
    <source>
        <dbReference type="ARBA" id="ARBA00023136"/>
    </source>
</evidence>
<dbReference type="AlphaFoldDB" id="A0A2P1H9I5"/>
<evidence type="ECO:0000256" key="5">
    <source>
        <dbReference type="ARBA" id="ARBA00022448"/>
    </source>
</evidence>
<dbReference type="PROSITE" id="PS00668">
    <property type="entry name" value="COMPLEX1_ND1_2"/>
    <property type="match status" value="1"/>
</dbReference>
<comment type="subcellular location">
    <subcellularLocation>
        <location evidence="2 12">Mitochondrion inner membrane</location>
        <topology evidence="2 12">Multi-pass membrane protein</topology>
    </subcellularLocation>
</comment>
<dbReference type="PROSITE" id="PS00667">
    <property type="entry name" value="COMPLEX1_ND1_1"/>
    <property type="match status" value="1"/>
</dbReference>
<dbReference type="EMBL" id="MG882221">
    <property type="protein sequence ID" value="AVN68186.1"/>
    <property type="molecule type" value="Genomic_DNA"/>
</dbReference>
<accession>A0A2P1H9I5</accession>
<feature type="transmembrane region" description="Helical" evidence="14">
    <location>
        <begin position="219"/>
        <end position="243"/>
    </location>
</feature>
<dbReference type="GO" id="GO:0005743">
    <property type="term" value="C:mitochondrial inner membrane"/>
    <property type="evidence" value="ECO:0007669"/>
    <property type="project" value="UniProtKB-SubCell"/>
</dbReference>
<geneLocation type="mitochondrion" evidence="15"/>
<evidence type="ECO:0000313" key="15">
    <source>
        <dbReference type="EMBL" id="AVN68186.1"/>
    </source>
</evidence>
<dbReference type="GO" id="GO:0003954">
    <property type="term" value="F:NADH dehydrogenase activity"/>
    <property type="evidence" value="ECO:0007669"/>
    <property type="project" value="TreeGrafter"/>
</dbReference>
<evidence type="ECO:0000256" key="7">
    <source>
        <dbReference type="ARBA" id="ARBA00022792"/>
    </source>
</evidence>
<evidence type="ECO:0000256" key="4">
    <source>
        <dbReference type="ARBA" id="ARBA00021009"/>
    </source>
</evidence>
<feature type="transmembrane region" description="Helical" evidence="14">
    <location>
        <begin position="277"/>
        <end position="303"/>
    </location>
</feature>
<evidence type="ECO:0000256" key="9">
    <source>
        <dbReference type="ARBA" id="ARBA00023075"/>
    </source>
</evidence>
<dbReference type="HAMAP" id="MF_01350">
    <property type="entry name" value="NDH1_NuoH"/>
    <property type="match status" value="1"/>
</dbReference>
<comment type="function">
    <text evidence="1">Core subunit of the mitochondrial membrane respiratory chain NADH dehydrogenase (Complex I) that is believed to belong to the minimal assembly required for catalysis. Complex I functions in the transfer of electrons from NADH to the respiratory chain. The immediate electron acceptor for the enzyme is believed to be ubiquinone.</text>
</comment>
<dbReference type="Pfam" id="PF00146">
    <property type="entry name" value="NADHdh"/>
    <property type="match status" value="1"/>
</dbReference>
<keyword evidence="7" id="KW-0999">Mitochondrion inner membrane</keyword>
<comment type="catalytic activity">
    <reaction evidence="13">
        <text>a ubiquinone + NADH + 5 H(+)(in) = a ubiquinol + NAD(+) + 4 H(+)(out)</text>
        <dbReference type="Rhea" id="RHEA:29091"/>
        <dbReference type="Rhea" id="RHEA-COMP:9565"/>
        <dbReference type="Rhea" id="RHEA-COMP:9566"/>
        <dbReference type="ChEBI" id="CHEBI:15378"/>
        <dbReference type="ChEBI" id="CHEBI:16389"/>
        <dbReference type="ChEBI" id="CHEBI:17976"/>
        <dbReference type="ChEBI" id="CHEBI:57540"/>
        <dbReference type="ChEBI" id="CHEBI:57945"/>
        <dbReference type="EC" id="7.1.1.2"/>
    </reaction>
</comment>
<evidence type="ECO:0000256" key="1">
    <source>
        <dbReference type="ARBA" id="ARBA00003257"/>
    </source>
</evidence>
<reference evidence="15" key="1">
    <citation type="journal article" date="2018" name="Mol. Biol. Evol.">
        <title>Transoceanic dispersal and plate tectonics shaped global cockroach distributions: evidence from mitochondrial phylogenomics.</title>
        <authorList>
            <person name="Bourguignon T."/>
            <person name="Qian T."/>
            <person name="Ho S.Y.W."/>
            <person name="Juna F."/>
            <person name="Wang Z."/>
            <person name="Arab D.A."/>
            <person name="Cameron S.L."/>
            <person name="Walker J."/>
            <person name="Rentz D."/>
            <person name="Evans T.A."/>
            <person name="Lo N."/>
        </authorList>
    </citation>
    <scope>NUCLEOTIDE SEQUENCE</scope>
</reference>
<dbReference type="GO" id="GO:0009060">
    <property type="term" value="P:aerobic respiration"/>
    <property type="evidence" value="ECO:0007669"/>
    <property type="project" value="TreeGrafter"/>
</dbReference>
<keyword evidence="12" id="KW-0520">NAD</keyword>
<feature type="transmembrane region" description="Helical" evidence="14">
    <location>
        <begin position="69"/>
        <end position="90"/>
    </location>
</feature>
<keyword evidence="8 14" id="KW-1133">Transmembrane helix</keyword>
<dbReference type="PANTHER" id="PTHR11432:SF3">
    <property type="entry name" value="NADH-UBIQUINONE OXIDOREDUCTASE CHAIN 1"/>
    <property type="match status" value="1"/>
</dbReference>
<name>A0A2P1H9I5_9NEOP</name>
<keyword evidence="6 12" id="KW-0812">Transmembrane</keyword>
<feature type="transmembrane region" description="Helical" evidence="14">
    <location>
        <begin position="102"/>
        <end position="120"/>
    </location>
</feature>
<evidence type="ECO:0000256" key="12">
    <source>
        <dbReference type="RuleBase" id="RU000471"/>
    </source>
</evidence>
<keyword evidence="11 14" id="KW-0472">Membrane</keyword>
<dbReference type="InterPro" id="IPR001694">
    <property type="entry name" value="NADH_UbQ_OxRdtase_su1/FPO"/>
</dbReference>
<dbReference type="EC" id="7.1.1.2" evidence="13"/>
<keyword evidence="9 13" id="KW-0830">Ubiquinone</keyword>
<evidence type="ECO:0000256" key="14">
    <source>
        <dbReference type="SAM" id="Phobius"/>
    </source>
</evidence>
<feature type="transmembrane region" description="Helical" evidence="14">
    <location>
        <begin position="171"/>
        <end position="190"/>
    </location>
</feature>
<evidence type="ECO:0000256" key="6">
    <source>
        <dbReference type="ARBA" id="ARBA00022692"/>
    </source>
</evidence>
<gene>
    <name evidence="15" type="primary">nad1</name>
</gene>
<sequence length="304" mass="35090">MITIIDLLVLYVGVMIGVAFLTLMERKILGYIHIRLGPNSVGVEGIFQPFGDAIKLFIKEQSMPLNSNYILYYVSPVLNFFMSLIVWMLIPYSGGFFEFEFGLLFFLCCMSLGVYSLMLVGWSSNSKYSLLGSLRGVAQMISYEVSLALVLICFVFFVNSYNLVGFVDDNYGWGFICWPMMLVWVISCLAENNRVPFDFAEGESELVSGFNVDYSGGGFVLIFLSEYSSMLYMSMIICLLFFSWDFGELFFYVKVIMVGFFYIWVRGSFPRFRYDKLMYLCWVNFLPVVLSYVIFMVFVEVFIF</sequence>